<organism evidence="2 3">
    <name type="scientific">Fusibacillus kribbianus</name>
    <dbReference type="NCBI Taxonomy" id="3044208"/>
    <lineage>
        <taxon>Bacteria</taxon>
        <taxon>Bacillati</taxon>
        <taxon>Bacillota</taxon>
        <taxon>Clostridia</taxon>
        <taxon>Lachnospirales</taxon>
        <taxon>Lachnospiraceae</taxon>
        <taxon>Fusibacillus</taxon>
    </lineage>
</organism>
<sequence length="145" mass="15967">MAAISLKKASGGKKGVGFFTVAVFLVVLILLSTGHAGARVGTESVKIKSTYWPSKEIPKEEILSVSFREDFDTGRRVGGFGSFVLSLGRFQNEEFGKYDLYANNGCKAYVVMETVDGMVVVNEKKEEATKALYEEIRALIDQQEK</sequence>
<dbReference type="InterPro" id="IPR027783">
    <property type="entry name" value="Bacterial_PH-related"/>
</dbReference>
<comment type="caution">
    <text evidence="2">The sequence shown here is derived from an EMBL/GenBank/DDBJ whole genome shotgun (WGS) entry which is preliminary data.</text>
</comment>
<protein>
    <submittedName>
        <fullName evidence="2">PH domain-containing protein</fullName>
    </submittedName>
</protein>
<dbReference type="AlphaFoldDB" id="A0AAP4B928"/>
<feature type="domain" description="Bacterial Pleckstrin homology" evidence="1">
    <location>
        <begin position="39"/>
        <end position="122"/>
    </location>
</feature>
<accession>A0AAP4B928</accession>
<evidence type="ECO:0000313" key="2">
    <source>
        <dbReference type="EMBL" id="MDI9241305.1"/>
    </source>
</evidence>
<dbReference type="Proteomes" id="UP001300383">
    <property type="component" value="Unassembled WGS sequence"/>
</dbReference>
<keyword evidence="3" id="KW-1185">Reference proteome</keyword>
<evidence type="ECO:0000313" key="3">
    <source>
        <dbReference type="Proteomes" id="UP001300383"/>
    </source>
</evidence>
<reference evidence="2 3" key="1">
    <citation type="submission" date="2023-05" db="EMBL/GenBank/DDBJ databases">
        <title>[ruminococcus] sp. nov., isolated from a pig farm feces dump.</title>
        <authorList>
            <person name="Chang Y.-H."/>
        </authorList>
    </citation>
    <scope>NUCLEOTIDE SEQUENCE [LARGE SCALE GENOMIC DNA]</scope>
    <source>
        <strain evidence="2 3">YH-rum2234</strain>
    </source>
</reference>
<dbReference type="RefSeq" id="WP_283229815.1">
    <property type="nucleotide sequence ID" value="NZ_JASGBQ010000002.1"/>
</dbReference>
<evidence type="ECO:0000259" key="1">
    <source>
        <dbReference type="Pfam" id="PF10882"/>
    </source>
</evidence>
<dbReference type="EMBL" id="JASGBQ010000002">
    <property type="protein sequence ID" value="MDI9241305.1"/>
    <property type="molecule type" value="Genomic_DNA"/>
</dbReference>
<name>A0AAP4B928_9FIRM</name>
<gene>
    <name evidence="2" type="ORF">QJ036_02270</name>
</gene>
<proteinExistence type="predicted"/>
<dbReference type="Pfam" id="PF10882">
    <property type="entry name" value="bPH_5"/>
    <property type="match status" value="1"/>
</dbReference>